<accession>A0A942YG65</accession>
<dbReference type="Proteomes" id="UP000681414">
    <property type="component" value="Unassembled WGS sequence"/>
</dbReference>
<dbReference type="AlphaFoldDB" id="A0A942YG65"/>
<dbReference type="RefSeq" id="WP_213124988.1">
    <property type="nucleotide sequence ID" value="NZ_JAGYPG010000002.1"/>
</dbReference>
<protein>
    <submittedName>
        <fullName evidence="2">Uncharacterized protein</fullName>
    </submittedName>
</protein>
<keyword evidence="1" id="KW-1133">Transmembrane helix</keyword>
<keyword evidence="1" id="KW-0472">Membrane</keyword>
<evidence type="ECO:0000313" key="3">
    <source>
        <dbReference type="Proteomes" id="UP000681414"/>
    </source>
</evidence>
<keyword evidence="3" id="KW-1185">Reference proteome</keyword>
<comment type="caution">
    <text evidence="2">The sequence shown here is derived from an EMBL/GenBank/DDBJ whole genome shotgun (WGS) entry which is preliminary data.</text>
</comment>
<gene>
    <name evidence="2" type="ORF">KHA97_12090</name>
</gene>
<dbReference type="EMBL" id="JAGYPG010000002">
    <property type="protein sequence ID" value="MBS4195798.1"/>
    <property type="molecule type" value="Genomic_DNA"/>
</dbReference>
<reference evidence="2 3" key="1">
    <citation type="submission" date="2021-05" db="EMBL/GenBank/DDBJ databases">
        <title>Novel Bacillus species.</title>
        <authorList>
            <person name="Liu G."/>
        </authorList>
    </citation>
    <scope>NUCLEOTIDE SEQUENCE [LARGE SCALE GENOMIC DNA]</scope>
    <source>
        <strain evidence="3">FJAT-49780</strain>
    </source>
</reference>
<name>A0A942YG65_9BACI</name>
<feature type="transmembrane region" description="Helical" evidence="1">
    <location>
        <begin position="13"/>
        <end position="35"/>
    </location>
</feature>
<feature type="transmembrane region" description="Helical" evidence="1">
    <location>
        <begin position="47"/>
        <end position="65"/>
    </location>
</feature>
<organism evidence="2 3">
    <name type="scientific">Lederbergia citri</name>
    <dbReference type="NCBI Taxonomy" id="2833580"/>
    <lineage>
        <taxon>Bacteria</taxon>
        <taxon>Bacillati</taxon>
        <taxon>Bacillota</taxon>
        <taxon>Bacilli</taxon>
        <taxon>Bacillales</taxon>
        <taxon>Bacillaceae</taxon>
        <taxon>Lederbergia</taxon>
    </lineage>
</organism>
<evidence type="ECO:0000256" key="1">
    <source>
        <dbReference type="SAM" id="Phobius"/>
    </source>
</evidence>
<proteinExistence type="predicted"/>
<evidence type="ECO:0000313" key="2">
    <source>
        <dbReference type="EMBL" id="MBS4195798.1"/>
    </source>
</evidence>
<sequence length="66" mass="7441">MGFVLLKETLDNIAVQVITLLLIIGAFIVTGYLLVWKLKIYKQIKNFIAGLFALVGIYVGYLFVFT</sequence>
<keyword evidence="1" id="KW-0812">Transmembrane</keyword>